<organism evidence="3 4">
    <name type="scientific">Nocardia terpenica</name>
    <dbReference type="NCBI Taxonomy" id="455432"/>
    <lineage>
        <taxon>Bacteria</taxon>
        <taxon>Bacillati</taxon>
        <taxon>Actinomycetota</taxon>
        <taxon>Actinomycetes</taxon>
        <taxon>Mycobacteriales</taxon>
        <taxon>Nocardiaceae</taxon>
        <taxon>Nocardia</taxon>
    </lineage>
</organism>
<name>A0A164I1H1_9NOCA</name>
<feature type="transmembrane region" description="Helical" evidence="1">
    <location>
        <begin position="209"/>
        <end position="232"/>
    </location>
</feature>
<protein>
    <recommendedName>
        <fullName evidence="2">DUF6545 domain-containing protein</fullName>
    </recommendedName>
</protein>
<feature type="transmembrane region" description="Helical" evidence="1">
    <location>
        <begin position="171"/>
        <end position="189"/>
    </location>
</feature>
<keyword evidence="1" id="KW-1133">Transmembrane helix</keyword>
<feature type="transmembrane region" description="Helical" evidence="1">
    <location>
        <begin position="30"/>
        <end position="47"/>
    </location>
</feature>
<comment type="caution">
    <text evidence="3">The sequence shown here is derived from an EMBL/GenBank/DDBJ whole genome shotgun (WGS) entry which is preliminary data.</text>
</comment>
<dbReference type="NCBIfam" id="NF042915">
    <property type="entry name" value="MAB_1171c_fam"/>
    <property type="match status" value="1"/>
</dbReference>
<reference evidence="3 4" key="1">
    <citation type="submission" date="2016-04" db="EMBL/GenBank/DDBJ databases">
        <authorList>
            <person name="Evans L.H."/>
            <person name="Alamgir A."/>
            <person name="Owens N."/>
            <person name="Weber N.D."/>
            <person name="Virtaneva K."/>
            <person name="Barbian K."/>
            <person name="Babar A."/>
            <person name="Rosenke K."/>
        </authorList>
    </citation>
    <scope>NUCLEOTIDE SEQUENCE [LARGE SCALE GENOMIC DNA]</scope>
    <source>
        <strain evidence="3 4">IFM 0406</strain>
    </source>
</reference>
<keyword evidence="1" id="KW-0812">Transmembrane</keyword>
<feature type="transmembrane region" description="Helical" evidence="1">
    <location>
        <begin position="99"/>
        <end position="118"/>
    </location>
</feature>
<dbReference type="OrthoDB" id="3685619at2"/>
<dbReference type="InterPro" id="IPR046675">
    <property type="entry name" value="DUF6545"/>
</dbReference>
<keyword evidence="4" id="KW-1185">Reference proteome</keyword>
<sequence>MLLQSCLIAVLSIGAVWKGLDLLRGRHDRVLRYLVAAFVILAVGNIVSLPSLTRAIDALGRPGVGRVLMNVTVMAGLYALIQVFVLARPGSPRVAVRRLHQILLLATVASLVACMIATAPHLRSHSLTTPHIADPSIFVFYLVGNAYFLYAYLYCAVLALRYVTSAPRHQVLGLGLVSVGLFGLALTSFDRAAWITLRVLRNGPYSEFNAVNFAIANVCTAAIVAGLCYPAAMQAISALRSWLLHRRQYRALTTLWTLMSSAFPELTLGRTAAAAPIDRIAWPNMHARFYRRLIECRDGLVRLSPYIEEKPGHDLTQLSYDDLAASIRLALDRKPPVEDPEITFSAKRLAIPDGDDLNAEARTLTALSKALETSTP</sequence>
<dbReference type="STRING" id="455432.AWN90_14815"/>
<accession>A0A164I1H1</accession>
<feature type="transmembrane region" description="Helical" evidence="1">
    <location>
        <begin position="67"/>
        <end position="87"/>
    </location>
</feature>
<keyword evidence="1" id="KW-0472">Membrane</keyword>
<evidence type="ECO:0000313" key="3">
    <source>
        <dbReference type="EMBL" id="KZM69012.1"/>
    </source>
</evidence>
<evidence type="ECO:0000256" key="1">
    <source>
        <dbReference type="SAM" id="Phobius"/>
    </source>
</evidence>
<gene>
    <name evidence="3" type="ORF">AWN90_14815</name>
</gene>
<dbReference type="InterPro" id="IPR050039">
    <property type="entry name" value="MAB_1171c-like"/>
</dbReference>
<evidence type="ECO:0000313" key="4">
    <source>
        <dbReference type="Proteomes" id="UP000076512"/>
    </source>
</evidence>
<evidence type="ECO:0000259" key="2">
    <source>
        <dbReference type="Pfam" id="PF20182"/>
    </source>
</evidence>
<feature type="domain" description="DUF6545" evidence="2">
    <location>
        <begin position="242"/>
        <end position="371"/>
    </location>
</feature>
<dbReference type="RefSeq" id="WP_067581098.1">
    <property type="nucleotide sequence ID" value="NZ_JABMCZ010000002.1"/>
</dbReference>
<dbReference type="AlphaFoldDB" id="A0A164I1H1"/>
<proteinExistence type="predicted"/>
<dbReference type="EMBL" id="LWGR01000021">
    <property type="protein sequence ID" value="KZM69012.1"/>
    <property type="molecule type" value="Genomic_DNA"/>
</dbReference>
<dbReference type="Pfam" id="PF20182">
    <property type="entry name" value="DUF6545"/>
    <property type="match status" value="1"/>
</dbReference>
<dbReference type="Proteomes" id="UP000076512">
    <property type="component" value="Unassembled WGS sequence"/>
</dbReference>
<feature type="transmembrane region" description="Helical" evidence="1">
    <location>
        <begin position="138"/>
        <end position="159"/>
    </location>
</feature>